<gene>
    <name evidence="1" type="ORF">QNM18_22845</name>
</gene>
<protein>
    <submittedName>
        <fullName evidence="1">Head completion/stabilization protein</fullName>
    </submittedName>
</protein>
<dbReference type="InterPro" id="IPR009225">
    <property type="entry name" value="Phage_head_completion_GpL"/>
</dbReference>
<organism evidence="1 2">
    <name type="scientific">Pseudoalteromonas obscura</name>
    <dbReference type="NCBI Taxonomy" id="3048491"/>
    <lineage>
        <taxon>Bacteria</taxon>
        <taxon>Pseudomonadati</taxon>
        <taxon>Pseudomonadota</taxon>
        <taxon>Gammaproteobacteria</taxon>
        <taxon>Alteromonadales</taxon>
        <taxon>Pseudoalteromonadaceae</taxon>
        <taxon>Pseudoalteromonas</taxon>
    </lineage>
</organism>
<evidence type="ECO:0000313" key="2">
    <source>
        <dbReference type="Proteomes" id="UP001231915"/>
    </source>
</evidence>
<evidence type="ECO:0000313" key="1">
    <source>
        <dbReference type="EMBL" id="MDK2597907.1"/>
    </source>
</evidence>
<keyword evidence="2" id="KW-1185">Reference proteome</keyword>
<sequence>MAFSFSGVEQNSVAIDTDSGWPPLSTGECREHRRIPEFYDETVIGDALNRSVMEVQQQIIRAVLTRRLPFEFAGDAPAFSVAQTSVYRTAVYSRTHAELVSYFSAVDQKDAGNDTEQVTALQAHSNQSMRLLLGLGRAGVHAL</sequence>
<proteinExistence type="predicted"/>
<name>A0ABT7ES70_9GAMM</name>
<comment type="caution">
    <text evidence="1">The sequence shown here is derived from an EMBL/GenBank/DDBJ whole genome shotgun (WGS) entry which is preliminary data.</text>
</comment>
<dbReference type="Pfam" id="PF05926">
    <property type="entry name" value="Phage_GPL"/>
    <property type="match status" value="1"/>
</dbReference>
<reference evidence="1 2" key="1">
    <citation type="submission" date="2023-05" db="EMBL/GenBank/DDBJ databases">
        <title>Pseudoalteromonas ardens sp. nov., Pseudoalteromonas obscura sp. nov., and Pseudoalteromonas umbrosa sp. nov., isolated from the coral Montipora capitata.</title>
        <authorList>
            <person name="Thomas E.M."/>
            <person name="Smith E.M."/>
            <person name="Papke E."/>
            <person name="Shlafstein M.D."/>
            <person name="Oline D.K."/>
            <person name="Videau P."/>
            <person name="Saw J.H."/>
            <person name="Strangman W.K."/>
            <person name="Ushijima B."/>
        </authorList>
    </citation>
    <scope>NUCLEOTIDE SEQUENCE [LARGE SCALE GENOMIC DNA]</scope>
    <source>
        <strain evidence="1 2">P94</strain>
    </source>
</reference>
<dbReference type="RefSeq" id="WP_284138537.1">
    <property type="nucleotide sequence ID" value="NZ_JASJUT010000013.1"/>
</dbReference>
<accession>A0ABT7ES70</accession>
<dbReference type="EMBL" id="JASJUT010000013">
    <property type="protein sequence ID" value="MDK2597907.1"/>
    <property type="molecule type" value="Genomic_DNA"/>
</dbReference>
<dbReference type="Proteomes" id="UP001231915">
    <property type="component" value="Unassembled WGS sequence"/>
</dbReference>